<gene>
    <name evidence="2" type="ORF">ACFFJ8_08800</name>
</gene>
<protein>
    <submittedName>
        <fullName evidence="2">Uncharacterized protein</fullName>
    </submittedName>
</protein>
<dbReference type="RefSeq" id="WP_204819867.1">
    <property type="nucleotide sequence ID" value="NZ_JANHOF010000006.1"/>
</dbReference>
<dbReference type="Proteomes" id="UP001589818">
    <property type="component" value="Unassembled WGS sequence"/>
</dbReference>
<evidence type="ECO:0000313" key="3">
    <source>
        <dbReference type="Proteomes" id="UP001589818"/>
    </source>
</evidence>
<accession>A0ABV6J6H8</accession>
<organism evidence="2 3">
    <name type="scientific">Paenibacillus mendelii</name>
    <dbReference type="NCBI Taxonomy" id="206163"/>
    <lineage>
        <taxon>Bacteria</taxon>
        <taxon>Bacillati</taxon>
        <taxon>Bacillota</taxon>
        <taxon>Bacilli</taxon>
        <taxon>Bacillales</taxon>
        <taxon>Paenibacillaceae</taxon>
        <taxon>Paenibacillus</taxon>
    </lineage>
</organism>
<keyword evidence="1" id="KW-1133">Transmembrane helix</keyword>
<feature type="transmembrane region" description="Helical" evidence="1">
    <location>
        <begin position="6"/>
        <end position="24"/>
    </location>
</feature>
<comment type="caution">
    <text evidence="2">The sequence shown here is derived from an EMBL/GenBank/DDBJ whole genome shotgun (WGS) entry which is preliminary data.</text>
</comment>
<dbReference type="EMBL" id="JBHLVF010000011">
    <property type="protein sequence ID" value="MFC0391471.1"/>
    <property type="molecule type" value="Genomic_DNA"/>
</dbReference>
<reference evidence="2 3" key="1">
    <citation type="submission" date="2024-09" db="EMBL/GenBank/DDBJ databases">
        <authorList>
            <person name="Sun Q."/>
            <person name="Mori K."/>
        </authorList>
    </citation>
    <scope>NUCLEOTIDE SEQUENCE [LARGE SCALE GENOMIC DNA]</scope>
    <source>
        <strain evidence="2 3">CCM 4839</strain>
    </source>
</reference>
<keyword evidence="1" id="KW-0812">Transmembrane</keyword>
<sequence length="100" mass="12102">MMLAQSFILLCFVFYIGWLSYHGIRDIRRHREISRSIPLRTPPEGALRDKMLADLNHKYKMEEVMMEQADMERLARYKEAIECLERNDWRSVFLMNEIYA</sequence>
<evidence type="ECO:0000313" key="2">
    <source>
        <dbReference type="EMBL" id="MFC0391471.1"/>
    </source>
</evidence>
<keyword evidence="3" id="KW-1185">Reference proteome</keyword>
<proteinExistence type="predicted"/>
<evidence type="ECO:0000256" key="1">
    <source>
        <dbReference type="SAM" id="Phobius"/>
    </source>
</evidence>
<keyword evidence="1" id="KW-0472">Membrane</keyword>
<name>A0ABV6J6H8_9BACL</name>